<evidence type="ECO:0000313" key="3">
    <source>
        <dbReference type="Proteomes" id="UP000887226"/>
    </source>
</evidence>
<sequence>MSYTPLIDGGNANASTSLGTSDNNYILSPEMRIISPSSHPARLQTSTMPVTQPQPPPPSPSAPLWHPAKHPTQEPVQHSNQRANMRLGALAGESDGRIEKKSEVIPFSRIPSVESPQELHDEEELESIHFHKATSSGPLSSHTHVESCIASHRGNATAQAQPPGTKTITPTHAKLVSRVKSVGEKVKESIDRALNEVCAPSDTGEGVGVWKGGFPRLGYWGSGGAFGLY</sequence>
<reference evidence="2" key="1">
    <citation type="journal article" date="2021" name="IMA Fungus">
        <title>Genomic characterization of three marine fungi, including Emericellopsis atlantica sp. nov. with signatures of a generalist lifestyle and marine biomass degradation.</title>
        <authorList>
            <person name="Hagestad O.C."/>
            <person name="Hou L."/>
            <person name="Andersen J.H."/>
            <person name="Hansen E.H."/>
            <person name="Altermark B."/>
            <person name="Li C."/>
            <person name="Kuhnert E."/>
            <person name="Cox R.J."/>
            <person name="Crous P.W."/>
            <person name="Spatafora J.W."/>
            <person name="Lail K."/>
            <person name="Amirebrahimi M."/>
            <person name="Lipzen A."/>
            <person name="Pangilinan J."/>
            <person name="Andreopoulos W."/>
            <person name="Hayes R.D."/>
            <person name="Ng V."/>
            <person name="Grigoriev I.V."/>
            <person name="Jackson S.A."/>
            <person name="Sutton T.D.S."/>
            <person name="Dobson A.D.W."/>
            <person name="Rama T."/>
        </authorList>
    </citation>
    <scope>NUCLEOTIDE SEQUENCE</scope>
    <source>
        <strain evidence="2">TRa3180A</strain>
    </source>
</reference>
<feature type="compositionally biased region" description="Pro residues" evidence="1">
    <location>
        <begin position="52"/>
        <end position="61"/>
    </location>
</feature>
<keyword evidence="3" id="KW-1185">Reference proteome</keyword>
<comment type="caution">
    <text evidence="2">The sequence shown here is derived from an EMBL/GenBank/DDBJ whole genome shotgun (WGS) entry which is preliminary data.</text>
</comment>
<gene>
    <name evidence="2" type="ORF">BJ878DRAFT_513957</name>
</gene>
<dbReference type="AlphaFoldDB" id="A0A9P8CD73"/>
<name>A0A9P8CD73_9HELO</name>
<protein>
    <submittedName>
        <fullName evidence="2">Uncharacterized protein</fullName>
    </submittedName>
</protein>
<evidence type="ECO:0000313" key="2">
    <source>
        <dbReference type="EMBL" id="KAG9242744.1"/>
    </source>
</evidence>
<accession>A0A9P8CD73</accession>
<dbReference type="Proteomes" id="UP000887226">
    <property type="component" value="Unassembled WGS sequence"/>
</dbReference>
<feature type="region of interest" description="Disordered" evidence="1">
    <location>
        <begin position="38"/>
        <end position="80"/>
    </location>
</feature>
<dbReference type="EMBL" id="MU254041">
    <property type="protein sequence ID" value="KAG9242744.1"/>
    <property type="molecule type" value="Genomic_DNA"/>
</dbReference>
<organism evidence="2 3">
    <name type="scientific">Calycina marina</name>
    <dbReference type="NCBI Taxonomy" id="1763456"/>
    <lineage>
        <taxon>Eukaryota</taxon>
        <taxon>Fungi</taxon>
        <taxon>Dikarya</taxon>
        <taxon>Ascomycota</taxon>
        <taxon>Pezizomycotina</taxon>
        <taxon>Leotiomycetes</taxon>
        <taxon>Helotiales</taxon>
        <taxon>Pezizellaceae</taxon>
        <taxon>Calycina</taxon>
    </lineage>
</organism>
<evidence type="ECO:0000256" key="1">
    <source>
        <dbReference type="SAM" id="MobiDB-lite"/>
    </source>
</evidence>
<proteinExistence type="predicted"/>